<feature type="domain" description="PLL-like beta propeller" evidence="1">
    <location>
        <begin position="96"/>
        <end position="224"/>
    </location>
</feature>
<comment type="caution">
    <text evidence="2">The sequence shown here is derived from an EMBL/GenBank/DDBJ whole genome shotgun (WGS) entry which is preliminary data.</text>
</comment>
<reference evidence="2 3" key="1">
    <citation type="journal article" date="2015" name="Stand. Genomic Sci.">
        <title>Genomic Encyclopedia of Bacterial and Archaeal Type Strains, Phase III: the genomes of soil and plant-associated and newly described type strains.</title>
        <authorList>
            <person name="Whitman W.B."/>
            <person name="Woyke T."/>
            <person name="Klenk H.P."/>
            <person name="Zhou Y."/>
            <person name="Lilburn T.G."/>
            <person name="Beck B.J."/>
            <person name="De Vos P."/>
            <person name="Vandamme P."/>
            <person name="Eisen J.A."/>
            <person name="Garrity G."/>
            <person name="Hugenholtz P."/>
            <person name="Kyrpides N.C."/>
        </authorList>
    </citation>
    <scope>NUCLEOTIDE SEQUENCE [LARGE SCALE GENOMIC DNA]</scope>
    <source>
        <strain evidence="2 3">VKM Ac-2541</strain>
    </source>
</reference>
<dbReference type="SUPFAM" id="SSF89372">
    <property type="entry name" value="Fucose-specific lectin"/>
    <property type="match status" value="1"/>
</dbReference>
<keyword evidence="3" id="KW-1185">Reference proteome</keyword>
<dbReference type="RefSeq" id="WP_132155325.1">
    <property type="nucleotide sequence ID" value="NZ_SLWR01000013.1"/>
</dbReference>
<organism evidence="2 3">
    <name type="scientific">Kribbella antiqua</name>
    <dbReference type="NCBI Taxonomy" id="2512217"/>
    <lineage>
        <taxon>Bacteria</taxon>
        <taxon>Bacillati</taxon>
        <taxon>Actinomycetota</taxon>
        <taxon>Actinomycetes</taxon>
        <taxon>Propionibacteriales</taxon>
        <taxon>Kribbellaceae</taxon>
        <taxon>Kribbella</taxon>
    </lineage>
</organism>
<evidence type="ECO:0000313" key="3">
    <source>
        <dbReference type="Proteomes" id="UP000295573"/>
    </source>
</evidence>
<accession>A0A4R2IE48</accession>
<evidence type="ECO:0000313" key="2">
    <source>
        <dbReference type="EMBL" id="TCO42456.1"/>
    </source>
</evidence>
<dbReference type="Proteomes" id="UP000295573">
    <property type="component" value="Unassembled WGS sequence"/>
</dbReference>
<name>A0A4R2IE48_9ACTN</name>
<dbReference type="InterPro" id="IPR058502">
    <property type="entry name" value="PLL-like_beta-prop"/>
</dbReference>
<dbReference type="AlphaFoldDB" id="A0A4R2IE48"/>
<dbReference type="EMBL" id="SLWR01000013">
    <property type="protein sequence ID" value="TCO42456.1"/>
    <property type="molecule type" value="Genomic_DNA"/>
</dbReference>
<dbReference type="Pfam" id="PF26607">
    <property type="entry name" value="DUF8189"/>
    <property type="match status" value="2"/>
</dbReference>
<feature type="domain" description="PLL-like beta propeller" evidence="1">
    <location>
        <begin position="230"/>
        <end position="327"/>
    </location>
</feature>
<proteinExistence type="predicted"/>
<protein>
    <recommendedName>
        <fullName evidence="1">PLL-like beta propeller domain-containing protein</fullName>
    </recommendedName>
</protein>
<dbReference type="OrthoDB" id="345880at2"/>
<dbReference type="Gene3D" id="2.120.10.70">
    <property type="entry name" value="Fucose-specific lectin"/>
    <property type="match status" value="1"/>
</dbReference>
<evidence type="ECO:0000259" key="1">
    <source>
        <dbReference type="Pfam" id="PF26607"/>
    </source>
</evidence>
<sequence length="330" mass="34739">MSAGAPRRRARRWPMALRPAGLLAGAILLLLALVPRAGATSAATVPSPELGQVPGVATLGSGVVSPRIDVFYQQVNHRLTLVSGSTSGSFTLPATDLGGVLTSGPAAIVRQPPIEFIDEFVFARGADNAVWYRSFSDGLGEWLAWRSLGGRALGAPSVTCTSPTSPLIVYVRGGDNALWRRPLGGSWSSLGGRLASDPGALPAVRGQCPNREDIFALGTDLAVWERVSGGWRRVGGRSTVAPTAVQLSSGETDLFVRGTDNALWMNTRAPGATTWAGWRRLSGILTSAPVANVFPSSPQTRVIFVLGADGNLWRCRNVVGTTSCVWSQVP</sequence>
<gene>
    <name evidence="2" type="ORF">EV646_11378</name>
</gene>